<protein>
    <submittedName>
        <fullName evidence="2">Uncharacterized protein</fullName>
    </submittedName>
</protein>
<sequence>MTYIGDCVFIKNLSKHKFQAFISNDNGGSAAWHTLADSFKSGRWGRSGWDVIVFRNEKDTWRKGVYMYIKDVTVYITIHGPDDIRIEYGRDSCAAISTVIMPLLPEFDLDSGGPNTRHRRPSSQPYIGDCVLIRNASSKRFQAFVSSHNGGSNSWFTLTKSFKDGRWNRSGWEVIVCRNAEDTWRKGMYIHVKDVTVYVTVKGVDHVEFEYGRESVETEHRRDDVEAEDGGNNVHRKKVGRQIEMAEAGLASPVTTFQEKDNESETPYNDYQPSPKEFGTQDIQGFDGWA</sequence>
<dbReference type="AlphaFoldDB" id="A0A067NGY5"/>
<dbReference type="EMBL" id="KL198013">
    <property type="protein sequence ID" value="KDQ23031.1"/>
    <property type="molecule type" value="Genomic_DNA"/>
</dbReference>
<evidence type="ECO:0000313" key="3">
    <source>
        <dbReference type="Proteomes" id="UP000027073"/>
    </source>
</evidence>
<dbReference type="Proteomes" id="UP000027073">
    <property type="component" value="Unassembled WGS sequence"/>
</dbReference>
<feature type="region of interest" description="Disordered" evidence="1">
    <location>
        <begin position="216"/>
        <end position="290"/>
    </location>
</feature>
<accession>A0A067NGY5</accession>
<dbReference type="VEuPathDB" id="FungiDB:PLEOSDRAFT_1114256"/>
<evidence type="ECO:0000313" key="2">
    <source>
        <dbReference type="EMBL" id="KDQ23031.1"/>
    </source>
</evidence>
<dbReference type="OrthoDB" id="2822793at2759"/>
<dbReference type="InParanoid" id="A0A067NGY5"/>
<evidence type="ECO:0000256" key="1">
    <source>
        <dbReference type="SAM" id="MobiDB-lite"/>
    </source>
</evidence>
<organism evidence="2 3">
    <name type="scientific">Pleurotus ostreatus (strain PC15)</name>
    <name type="common">Oyster mushroom</name>
    <dbReference type="NCBI Taxonomy" id="1137138"/>
    <lineage>
        <taxon>Eukaryota</taxon>
        <taxon>Fungi</taxon>
        <taxon>Dikarya</taxon>
        <taxon>Basidiomycota</taxon>
        <taxon>Agaricomycotina</taxon>
        <taxon>Agaricomycetes</taxon>
        <taxon>Agaricomycetidae</taxon>
        <taxon>Agaricales</taxon>
        <taxon>Pleurotineae</taxon>
        <taxon>Pleurotaceae</taxon>
        <taxon>Pleurotus</taxon>
    </lineage>
</organism>
<name>A0A067NGY5_PLEO1</name>
<proteinExistence type="predicted"/>
<reference evidence="3" key="1">
    <citation type="journal article" date="2014" name="Proc. Natl. Acad. Sci. U.S.A.">
        <title>Extensive sampling of basidiomycete genomes demonstrates inadequacy of the white-rot/brown-rot paradigm for wood decay fungi.</title>
        <authorList>
            <person name="Riley R."/>
            <person name="Salamov A.A."/>
            <person name="Brown D.W."/>
            <person name="Nagy L.G."/>
            <person name="Floudas D."/>
            <person name="Held B.W."/>
            <person name="Levasseur A."/>
            <person name="Lombard V."/>
            <person name="Morin E."/>
            <person name="Otillar R."/>
            <person name="Lindquist E.A."/>
            <person name="Sun H."/>
            <person name="LaButti K.M."/>
            <person name="Schmutz J."/>
            <person name="Jabbour D."/>
            <person name="Luo H."/>
            <person name="Baker S.E."/>
            <person name="Pisabarro A.G."/>
            <person name="Walton J.D."/>
            <person name="Blanchette R.A."/>
            <person name="Henrissat B."/>
            <person name="Martin F."/>
            <person name="Cullen D."/>
            <person name="Hibbett D.S."/>
            <person name="Grigoriev I.V."/>
        </authorList>
    </citation>
    <scope>NUCLEOTIDE SEQUENCE [LARGE SCALE GENOMIC DNA]</scope>
    <source>
        <strain evidence="3">PC15</strain>
    </source>
</reference>
<gene>
    <name evidence="2" type="ORF">PLEOSDRAFT_1114256</name>
</gene>
<dbReference type="HOGENOM" id="CLU_960166_0_0_1"/>